<evidence type="ECO:0008006" key="4">
    <source>
        <dbReference type="Google" id="ProtNLM"/>
    </source>
</evidence>
<gene>
    <name evidence="2" type="ORF">SAMN04489726_1127</name>
</gene>
<dbReference type="Pfam" id="PF03995">
    <property type="entry name" value="Inhibitor_I36"/>
    <property type="match status" value="1"/>
</dbReference>
<feature type="chain" id="PRO_5009245473" description="Peptidase inhibitor family I36" evidence="1">
    <location>
        <begin position="30"/>
        <end position="138"/>
    </location>
</feature>
<dbReference type="Proteomes" id="UP000183376">
    <property type="component" value="Chromosome I"/>
</dbReference>
<organism evidence="2 3">
    <name type="scientific">Allokutzneria albata</name>
    <name type="common">Kibdelosporangium albatum</name>
    <dbReference type="NCBI Taxonomy" id="211114"/>
    <lineage>
        <taxon>Bacteria</taxon>
        <taxon>Bacillati</taxon>
        <taxon>Actinomycetota</taxon>
        <taxon>Actinomycetes</taxon>
        <taxon>Pseudonocardiales</taxon>
        <taxon>Pseudonocardiaceae</taxon>
        <taxon>Allokutzneria</taxon>
    </lineage>
</organism>
<accession>A0A1G9SF21</accession>
<evidence type="ECO:0000313" key="2">
    <source>
        <dbReference type="EMBL" id="SDM34086.1"/>
    </source>
</evidence>
<protein>
    <recommendedName>
        <fullName evidence="4">Peptidase inhibitor family I36</fullName>
    </recommendedName>
</protein>
<reference evidence="2 3" key="1">
    <citation type="submission" date="2016-10" db="EMBL/GenBank/DDBJ databases">
        <authorList>
            <person name="de Groot N.N."/>
        </authorList>
    </citation>
    <scope>NUCLEOTIDE SEQUENCE [LARGE SCALE GENOMIC DNA]</scope>
    <source>
        <strain evidence="2 3">DSM 44149</strain>
    </source>
</reference>
<dbReference type="AlphaFoldDB" id="A0A1G9SF21"/>
<dbReference type="OrthoDB" id="5195323at2"/>
<proteinExistence type="predicted"/>
<dbReference type="EMBL" id="LT629701">
    <property type="protein sequence ID" value="SDM34086.1"/>
    <property type="molecule type" value="Genomic_DNA"/>
</dbReference>
<keyword evidence="1" id="KW-0732">Signal</keyword>
<sequence length="138" mass="14779">MRAKKTAVVAAVVTAAFAGLALFAAPASAAPTPPGAEAADGYFYFYEHADYVGQCKHAGTIEMYSLMCGNMNDKTSSVWNNAYAGRPDAVRVYENDRFGGASMCISRGEMISNLAHRQLSDGGSANDRISSHRWERGC</sequence>
<dbReference type="InterPro" id="IPR011024">
    <property type="entry name" value="G_crystallin-like"/>
</dbReference>
<evidence type="ECO:0000313" key="3">
    <source>
        <dbReference type="Proteomes" id="UP000183376"/>
    </source>
</evidence>
<name>A0A1G9SF21_ALLAB</name>
<dbReference type="RefSeq" id="WP_030432340.1">
    <property type="nucleotide sequence ID" value="NZ_JOEF01000026.1"/>
</dbReference>
<evidence type="ECO:0000256" key="1">
    <source>
        <dbReference type="SAM" id="SignalP"/>
    </source>
</evidence>
<keyword evidence="3" id="KW-1185">Reference proteome</keyword>
<dbReference type="Gene3D" id="2.60.20.10">
    <property type="entry name" value="Crystallins"/>
    <property type="match status" value="1"/>
</dbReference>
<dbReference type="SUPFAM" id="SSF49695">
    <property type="entry name" value="gamma-Crystallin-like"/>
    <property type="match status" value="1"/>
</dbReference>
<feature type="signal peptide" evidence="1">
    <location>
        <begin position="1"/>
        <end position="29"/>
    </location>
</feature>